<dbReference type="InterPro" id="IPR002559">
    <property type="entry name" value="Transposase_11"/>
</dbReference>
<protein>
    <submittedName>
        <fullName evidence="2">Transposase</fullName>
    </submittedName>
</protein>
<dbReference type="GO" id="GO:0003677">
    <property type="term" value="F:DNA binding"/>
    <property type="evidence" value="ECO:0007669"/>
    <property type="project" value="InterPro"/>
</dbReference>
<dbReference type="PANTHER" id="PTHR30007">
    <property type="entry name" value="PHP DOMAIN PROTEIN"/>
    <property type="match status" value="1"/>
</dbReference>
<feature type="domain" description="Transposase IS4-like" evidence="1">
    <location>
        <begin position="4"/>
        <end position="135"/>
    </location>
</feature>
<keyword evidence="3" id="KW-1185">Reference proteome</keyword>
<organism evidence="2 3">
    <name type="scientific">Chryseobacterium antibioticum</name>
    <dbReference type="NCBI Taxonomy" id="2728847"/>
    <lineage>
        <taxon>Bacteria</taxon>
        <taxon>Pseudomonadati</taxon>
        <taxon>Bacteroidota</taxon>
        <taxon>Flavobacteriia</taxon>
        <taxon>Flavobacteriales</taxon>
        <taxon>Weeksellaceae</taxon>
        <taxon>Chryseobacterium group</taxon>
        <taxon>Chryseobacterium</taxon>
    </lineage>
</organism>
<reference evidence="2 3" key="1">
    <citation type="submission" date="2020-04" db="EMBL/GenBank/DDBJ databases">
        <title>Chryseobacterium sp. RP-3-3 sp. nov., isolated from Jeju soil.</title>
        <authorList>
            <person name="Dahal R.H."/>
        </authorList>
    </citation>
    <scope>NUCLEOTIDE SEQUENCE [LARGE SCALE GENOMIC DNA]</scope>
    <source>
        <strain evidence="2 3">RP-3-3</strain>
    </source>
</reference>
<dbReference type="EMBL" id="JABBGI010000050">
    <property type="protein sequence ID" value="NML72396.1"/>
    <property type="molecule type" value="Genomic_DNA"/>
</dbReference>
<dbReference type="Pfam" id="PF01609">
    <property type="entry name" value="DDE_Tnp_1"/>
    <property type="match status" value="1"/>
</dbReference>
<proteinExistence type="predicted"/>
<dbReference type="Proteomes" id="UP000544054">
    <property type="component" value="Unassembled WGS sequence"/>
</dbReference>
<accession>A0A7Y0ARY5</accession>
<gene>
    <name evidence="2" type="ORF">HHL23_21800</name>
</gene>
<name>A0A7Y0ARY5_9FLAO</name>
<dbReference type="GO" id="GO:0006313">
    <property type="term" value="P:DNA transposition"/>
    <property type="evidence" value="ECO:0007669"/>
    <property type="project" value="InterPro"/>
</dbReference>
<dbReference type="RefSeq" id="WP_169236847.1">
    <property type="nucleotide sequence ID" value="NZ_JABBGI010000050.1"/>
</dbReference>
<dbReference type="AlphaFoldDB" id="A0A7Y0ARY5"/>
<evidence type="ECO:0000313" key="2">
    <source>
        <dbReference type="EMBL" id="NML72396.1"/>
    </source>
</evidence>
<sequence>MLFFCDNNGLPLSCSGVISGNHHDTFEIEKQLETMLEDIKKSNIRTEYLFLNADAGFDTQELRNYCVRKNLFANIDFNKRNGNLSDREEIFDEELYRRRFVIERMNAWIDGFKALLIRYEKKEKHWRDLHLLAFVCIFIRKL</sequence>
<comment type="caution">
    <text evidence="2">The sequence shown here is derived from an EMBL/GenBank/DDBJ whole genome shotgun (WGS) entry which is preliminary data.</text>
</comment>
<evidence type="ECO:0000313" key="3">
    <source>
        <dbReference type="Proteomes" id="UP000544054"/>
    </source>
</evidence>
<dbReference type="GO" id="GO:0004803">
    <property type="term" value="F:transposase activity"/>
    <property type="evidence" value="ECO:0007669"/>
    <property type="project" value="InterPro"/>
</dbReference>
<evidence type="ECO:0000259" key="1">
    <source>
        <dbReference type="Pfam" id="PF01609"/>
    </source>
</evidence>